<organism evidence="2 3">
    <name type="scientific">Adineta steineri</name>
    <dbReference type="NCBI Taxonomy" id="433720"/>
    <lineage>
        <taxon>Eukaryota</taxon>
        <taxon>Metazoa</taxon>
        <taxon>Spiralia</taxon>
        <taxon>Gnathifera</taxon>
        <taxon>Rotifera</taxon>
        <taxon>Eurotatoria</taxon>
        <taxon>Bdelloidea</taxon>
        <taxon>Adinetida</taxon>
        <taxon>Adinetidae</taxon>
        <taxon>Adineta</taxon>
    </lineage>
</organism>
<feature type="non-terminal residue" evidence="2">
    <location>
        <position position="1"/>
    </location>
</feature>
<sequence>EDKHPFKKSNEYFPAEEFQYIHTILLEIQNEEIKEQIKMLSQLNSPSADNNKNNNNDDVDKDEDRSSSSSYLPIPRFQIEFAEIYLNKNDFIKKWLNDGE</sequence>
<dbReference type="Proteomes" id="UP000663844">
    <property type="component" value="Unassembled WGS sequence"/>
</dbReference>
<protein>
    <submittedName>
        <fullName evidence="2">Uncharacterized protein</fullName>
    </submittedName>
</protein>
<proteinExistence type="predicted"/>
<feature type="compositionally biased region" description="Low complexity" evidence="1">
    <location>
        <begin position="44"/>
        <end position="56"/>
    </location>
</feature>
<comment type="caution">
    <text evidence="2">The sequence shown here is derived from an EMBL/GenBank/DDBJ whole genome shotgun (WGS) entry which is preliminary data.</text>
</comment>
<dbReference type="AlphaFoldDB" id="A0A820H1U8"/>
<evidence type="ECO:0000313" key="3">
    <source>
        <dbReference type="Proteomes" id="UP000663844"/>
    </source>
</evidence>
<evidence type="ECO:0000256" key="1">
    <source>
        <dbReference type="SAM" id="MobiDB-lite"/>
    </source>
</evidence>
<gene>
    <name evidence="2" type="ORF">OXD698_LOCUS45233</name>
</gene>
<evidence type="ECO:0000313" key="2">
    <source>
        <dbReference type="EMBL" id="CAF4284238.1"/>
    </source>
</evidence>
<name>A0A820H1U8_9BILA</name>
<reference evidence="2" key="1">
    <citation type="submission" date="2021-02" db="EMBL/GenBank/DDBJ databases">
        <authorList>
            <person name="Nowell W R."/>
        </authorList>
    </citation>
    <scope>NUCLEOTIDE SEQUENCE</scope>
</reference>
<accession>A0A820H1U8</accession>
<feature type="region of interest" description="Disordered" evidence="1">
    <location>
        <begin position="40"/>
        <end position="70"/>
    </location>
</feature>
<dbReference type="EMBL" id="CAJOAZ010014742">
    <property type="protein sequence ID" value="CAF4284238.1"/>
    <property type="molecule type" value="Genomic_DNA"/>
</dbReference>